<evidence type="ECO:0000256" key="1">
    <source>
        <dbReference type="SAM" id="MobiDB-lite"/>
    </source>
</evidence>
<reference evidence="2" key="1">
    <citation type="submission" date="2023-03" db="EMBL/GenBank/DDBJ databases">
        <title>Massive genome expansion in bonnet fungi (Mycena s.s.) driven by repeated elements and novel gene families across ecological guilds.</title>
        <authorList>
            <consortium name="Lawrence Berkeley National Laboratory"/>
            <person name="Harder C.B."/>
            <person name="Miyauchi S."/>
            <person name="Viragh M."/>
            <person name="Kuo A."/>
            <person name="Thoen E."/>
            <person name="Andreopoulos B."/>
            <person name="Lu D."/>
            <person name="Skrede I."/>
            <person name="Drula E."/>
            <person name="Henrissat B."/>
            <person name="Morin E."/>
            <person name="Kohler A."/>
            <person name="Barry K."/>
            <person name="LaButti K."/>
            <person name="Morin E."/>
            <person name="Salamov A."/>
            <person name="Lipzen A."/>
            <person name="Mereny Z."/>
            <person name="Hegedus B."/>
            <person name="Baldrian P."/>
            <person name="Stursova M."/>
            <person name="Weitz H."/>
            <person name="Taylor A."/>
            <person name="Grigoriev I.V."/>
            <person name="Nagy L.G."/>
            <person name="Martin F."/>
            <person name="Kauserud H."/>
        </authorList>
    </citation>
    <scope>NUCLEOTIDE SEQUENCE</scope>
    <source>
        <strain evidence="2">CBHHK002</strain>
    </source>
</reference>
<evidence type="ECO:0000313" key="3">
    <source>
        <dbReference type="Proteomes" id="UP001218218"/>
    </source>
</evidence>
<dbReference type="Proteomes" id="UP001218218">
    <property type="component" value="Unassembled WGS sequence"/>
</dbReference>
<protein>
    <recommendedName>
        <fullName evidence="4">Essential protein Yae1 N-terminal domain-containing protein</fullName>
    </recommendedName>
</protein>
<comment type="caution">
    <text evidence="2">The sequence shown here is derived from an EMBL/GenBank/DDBJ whole genome shotgun (WGS) entry which is preliminary data.</text>
</comment>
<keyword evidence="3" id="KW-1185">Reference proteome</keyword>
<sequence>MSAKNRATGDTEDKFQAALVTYTKAGNKTAAMRRLWNTAYEMGKSAGDDAVFEGRVAKDEPMGEKKRKTEEARQMGFEEGRRTGFEEGRQAGERDALSMDVFDVSFGSGKMAGIAMGMELGREAETQRWKDGGHFEDGTCRTFTGAVIVDSSSPPQSLPLDDAAGTFPVYAELNWANDAESLLIHSILFTPQPRDFSDLHTAETSATTAALFLKALHRYLGFCPASASNSVRLTGIQIVWAAIVWDLGVDMVFIRVRVLIDRLRRERGSGGETGKQLIKEVVAELTDDLIENVHVPDIGRNGALAGEMSGSSAPDT</sequence>
<dbReference type="AlphaFoldDB" id="A0AAD7EEG6"/>
<dbReference type="EMBL" id="JARIHO010000062">
    <property type="protein sequence ID" value="KAJ7315390.1"/>
    <property type="molecule type" value="Genomic_DNA"/>
</dbReference>
<name>A0AAD7EEG6_9AGAR</name>
<evidence type="ECO:0000313" key="2">
    <source>
        <dbReference type="EMBL" id="KAJ7315390.1"/>
    </source>
</evidence>
<evidence type="ECO:0008006" key="4">
    <source>
        <dbReference type="Google" id="ProtNLM"/>
    </source>
</evidence>
<feature type="region of interest" description="Disordered" evidence="1">
    <location>
        <begin position="56"/>
        <end position="90"/>
    </location>
</feature>
<gene>
    <name evidence="2" type="ORF">DFH08DRAFT_972083</name>
</gene>
<proteinExistence type="predicted"/>
<organism evidence="2 3">
    <name type="scientific">Mycena albidolilacea</name>
    <dbReference type="NCBI Taxonomy" id="1033008"/>
    <lineage>
        <taxon>Eukaryota</taxon>
        <taxon>Fungi</taxon>
        <taxon>Dikarya</taxon>
        <taxon>Basidiomycota</taxon>
        <taxon>Agaricomycotina</taxon>
        <taxon>Agaricomycetes</taxon>
        <taxon>Agaricomycetidae</taxon>
        <taxon>Agaricales</taxon>
        <taxon>Marasmiineae</taxon>
        <taxon>Mycenaceae</taxon>
        <taxon>Mycena</taxon>
    </lineage>
</organism>
<accession>A0AAD7EEG6</accession>